<dbReference type="GO" id="GO:0005886">
    <property type="term" value="C:plasma membrane"/>
    <property type="evidence" value="ECO:0007669"/>
    <property type="project" value="TreeGrafter"/>
</dbReference>
<reference evidence="9" key="1">
    <citation type="submission" date="2015-05" db="EMBL/GenBank/DDBJ databases">
        <authorList>
            <person name="Wang D.B."/>
            <person name="Wang M."/>
        </authorList>
    </citation>
    <scope>NUCLEOTIDE SEQUENCE</scope>
    <source>
        <strain evidence="9">36-1</strain>
    </source>
</reference>
<dbReference type="Proteomes" id="UP000245956">
    <property type="component" value="Unassembled WGS sequence"/>
</dbReference>
<evidence type="ECO:0000256" key="6">
    <source>
        <dbReference type="SAM" id="Phobius"/>
    </source>
</evidence>
<dbReference type="Pfam" id="PF04479">
    <property type="entry name" value="RTA1"/>
    <property type="match status" value="1"/>
</dbReference>
<reference evidence="8 10" key="3">
    <citation type="submission" date="2016-01" db="EMBL/GenBank/DDBJ databases">
        <title>Biosynthesis of antibiotic leucinostatins and their inhibition on Phytophthora in bio-control Purpureocillium lilacinum.</title>
        <authorList>
            <person name="Wang G."/>
            <person name="Liu Z."/>
            <person name="Lin R."/>
            <person name="Li E."/>
            <person name="Mao Z."/>
            <person name="Ling J."/>
            <person name="Yin W."/>
            <person name="Xie B."/>
        </authorList>
    </citation>
    <scope>NUCLEOTIDE SEQUENCE [LARGE SCALE GENOMIC DNA]</scope>
    <source>
        <strain evidence="8">PLBJ-1</strain>
    </source>
</reference>
<evidence type="ECO:0000313" key="11">
    <source>
        <dbReference type="Proteomes" id="UP000245956"/>
    </source>
</evidence>
<feature type="region of interest" description="Disordered" evidence="5">
    <location>
        <begin position="303"/>
        <end position="351"/>
    </location>
</feature>
<feature type="transmembrane region" description="Helical" evidence="6">
    <location>
        <begin position="136"/>
        <end position="159"/>
    </location>
</feature>
<comment type="caution">
    <text evidence="8">The sequence shown here is derived from an EMBL/GenBank/DDBJ whole genome shotgun (WGS) entry which is preliminary data.</text>
</comment>
<evidence type="ECO:0000313" key="12">
    <source>
        <dbReference type="Proteomes" id="UP001287286"/>
    </source>
</evidence>
<organism evidence="8 10">
    <name type="scientific">Purpureocillium lilacinum</name>
    <name type="common">Paecilomyces lilacinus</name>
    <dbReference type="NCBI Taxonomy" id="33203"/>
    <lineage>
        <taxon>Eukaryota</taxon>
        <taxon>Fungi</taxon>
        <taxon>Dikarya</taxon>
        <taxon>Ascomycota</taxon>
        <taxon>Pezizomycotina</taxon>
        <taxon>Sordariomycetes</taxon>
        <taxon>Hypocreomycetidae</taxon>
        <taxon>Hypocreales</taxon>
        <taxon>Ophiocordycipitaceae</taxon>
        <taxon>Purpureocillium</taxon>
    </lineage>
</organism>
<evidence type="ECO:0000256" key="5">
    <source>
        <dbReference type="SAM" id="MobiDB-lite"/>
    </source>
</evidence>
<reference evidence="7 12" key="5">
    <citation type="journal article" date="2024" name="Microbiol. Resour. Announc.">
        <title>Genome annotations for the ascomycete fungi Trichoderma harzianum, Trichoderma aggressivum, and Purpureocillium lilacinum.</title>
        <authorList>
            <person name="Beijen E.P.W."/>
            <person name="Ohm R.A."/>
        </authorList>
    </citation>
    <scope>NUCLEOTIDE SEQUENCE [LARGE SCALE GENOMIC DNA]</scope>
    <source>
        <strain evidence="7 12">CBS 150709</strain>
    </source>
</reference>
<keyword evidence="3 6" id="KW-1133">Transmembrane helix</keyword>
<dbReference type="GO" id="GO:0000324">
    <property type="term" value="C:fungal-type vacuole"/>
    <property type="evidence" value="ECO:0007669"/>
    <property type="project" value="TreeGrafter"/>
</dbReference>
<evidence type="ECO:0000256" key="3">
    <source>
        <dbReference type="ARBA" id="ARBA00022989"/>
    </source>
</evidence>
<gene>
    <name evidence="9" type="ORF">PCL_04049</name>
    <name evidence="7" type="ORF">Purlil1_3416</name>
    <name evidence="8" type="ORF">VFPBJ_06477</name>
</gene>
<protein>
    <submittedName>
        <fullName evidence="8 9">Parasitic phase-specific protein psp-1 protein</fullName>
    </submittedName>
</protein>
<dbReference type="Proteomes" id="UP000078240">
    <property type="component" value="Unassembled WGS sequence"/>
</dbReference>
<feature type="transmembrane region" description="Helical" evidence="6">
    <location>
        <begin position="227"/>
        <end position="244"/>
    </location>
</feature>
<feature type="transmembrane region" description="Helical" evidence="6">
    <location>
        <begin position="59"/>
        <end position="80"/>
    </location>
</feature>
<dbReference type="AlphaFoldDB" id="A0A179GKE8"/>
<feature type="transmembrane region" description="Helical" evidence="6">
    <location>
        <begin position="31"/>
        <end position="52"/>
    </location>
</feature>
<evidence type="ECO:0000313" key="9">
    <source>
        <dbReference type="EMBL" id="PWI76855.1"/>
    </source>
</evidence>
<feature type="transmembrane region" description="Helical" evidence="6">
    <location>
        <begin position="171"/>
        <end position="195"/>
    </location>
</feature>
<proteinExistence type="predicted"/>
<feature type="transmembrane region" description="Helical" evidence="6">
    <location>
        <begin position="92"/>
        <end position="115"/>
    </location>
</feature>
<accession>A0A179GKE8</accession>
<dbReference type="EMBL" id="LSBH01000005">
    <property type="protein sequence ID" value="OAQ78357.1"/>
    <property type="molecule type" value="Genomic_DNA"/>
</dbReference>
<evidence type="ECO:0000313" key="7">
    <source>
        <dbReference type="EMBL" id="KAK4092163.1"/>
    </source>
</evidence>
<feature type="transmembrane region" description="Helical" evidence="6">
    <location>
        <begin position="264"/>
        <end position="283"/>
    </location>
</feature>
<keyword evidence="12" id="KW-1185">Reference proteome</keyword>
<reference evidence="7" key="4">
    <citation type="submission" date="2023-11" db="EMBL/GenBank/DDBJ databases">
        <authorList>
            <person name="Beijen E."/>
            <person name="Ohm R.A."/>
        </authorList>
    </citation>
    <scope>NUCLEOTIDE SEQUENCE</scope>
    <source>
        <strain evidence="7">CBS 150709</strain>
    </source>
</reference>
<evidence type="ECO:0000256" key="1">
    <source>
        <dbReference type="ARBA" id="ARBA00004141"/>
    </source>
</evidence>
<reference evidence="9 11" key="2">
    <citation type="journal article" date="2016" name="Front. Microbiol.">
        <title>Genome and transcriptome sequences reveal the specific parasitism of the nematophagous Purpureocillium lilacinum 36-1.</title>
        <authorList>
            <person name="Xie J."/>
            <person name="Li S."/>
            <person name="Mo C."/>
            <person name="Xiao X."/>
            <person name="Peng D."/>
            <person name="Wang G."/>
            <person name="Xiao Y."/>
        </authorList>
    </citation>
    <scope>NUCLEOTIDE SEQUENCE [LARGE SCALE GENOMIC DNA]</scope>
    <source>
        <strain evidence="9 11">36-1</strain>
    </source>
</reference>
<evidence type="ECO:0000313" key="10">
    <source>
        <dbReference type="Proteomes" id="UP000078240"/>
    </source>
</evidence>
<dbReference type="PANTHER" id="PTHR31465:SF7">
    <property type="entry name" value="SPHINGOID LONG-CHAIN BASE TRANSPORTER RSB1"/>
    <property type="match status" value="1"/>
</dbReference>
<name>A0A179GKE8_PURLI</name>
<evidence type="ECO:0000313" key="8">
    <source>
        <dbReference type="EMBL" id="OAQ78357.1"/>
    </source>
</evidence>
<keyword evidence="4 6" id="KW-0472">Membrane</keyword>
<dbReference type="Proteomes" id="UP001287286">
    <property type="component" value="Unassembled WGS sequence"/>
</dbReference>
<evidence type="ECO:0000256" key="2">
    <source>
        <dbReference type="ARBA" id="ARBA00022692"/>
    </source>
</evidence>
<evidence type="ECO:0000256" key="4">
    <source>
        <dbReference type="ARBA" id="ARBA00023136"/>
    </source>
</evidence>
<dbReference type="PANTHER" id="PTHR31465">
    <property type="entry name" value="PROTEIN RTA1-RELATED"/>
    <property type="match status" value="1"/>
</dbReference>
<dbReference type="EMBL" id="LCWV01000001">
    <property type="protein sequence ID" value="PWI76855.1"/>
    <property type="molecule type" value="Genomic_DNA"/>
</dbReference>
<dbReference type="InterPro" id="IPR007568">
    <property type="entry name" value="RTA1"/>
</dbReference>
<dbReference type="EMBL" id="JAWRVI010000009">
    <property type="protein sequence ID" value="KAK4092163.1"/>
    <property type="molecule type" value="Genomic_DNA"/>
</dbReference>
<keyword evidence="2 6" id="KW-0812">Transmembrane</keyword>
<sequence length="351" mass="38256">MSGSVDPNLFANCTVETCPLSTSYYNYRIDLASNATFVGLFAAALLWFLAAWIWTRRGFWFSVAMELGLAAELIGYAARIFSWKNQWDQNAFLAQIVCITIGPAFLSAGIYLCLARIVSVYGESNSRIPPKWYTRTFIPCDVVSLCLQAVGGIIASVALQNGDSLTTGDNIMIAGLATQVFTLLVFITLCADFALQVRRRQRQLGADVALTQEPGLVKIRTSWQFKGFMAGLGLATILIFWRSAYRVAELNQGWTGPITFNQGLFTGMEPVLITVAVYALVIFHPSFCLGEAMGERKLVPYGSKSGSQNLAQTEGDRTPESPRAAPVDPSQAGDSEPNETGVEKTTPQGQV</sequence>
<comment type="subcellular location">
    <subcellularLocation>
        <location evidence="1">Membrane</location>
        <topology evidence="1">Multi-pass membrane protein</topology>
    </subcellularLocation>
</comment>